<comment type="caution">
    <text evidence="4">The sequence shown here is derived from an EMBL/GenBank/DDBJ whole genome shotgun (WGS) entry which is preliminary data.</text>
</comment>
<dbReference type="InterPro" id="IPR039417">
    <property type="entry name" value="Peptidase_C1A_papain-like"/>
</dbReference>
<gene>
    <name evidence="4" type="primary">gb14034</name>
    <name evidence="4" type="ORF">PR202_gb14034</name>
</gene>
<sequence length="168" mass="18636">MDCSGRGCHGGNADDAFPWIMDNGGITIDADYPYTGKDHGTCNAAKRKHHWAQIGGYRKVEPNNETKLMEAVRRQPIMVGFNYPGILHQYKSGVFSGPCRDILGPHAVALVGYGKDAKTGKKYWIAKGSYGPKWGMKGYLLMERDVANPKGLCGIAEWPYYPCYPCRD</sequence>
<accession>A0AAV5EV88</accession>
<proteinExistence type="inferred from homology"/>
<name>A0AAV5EV88_ELECO</name>
<evidence type="ECO:0000313" key="5">
    <source>
        <dbReference type="Proteomes" id="UP001054889"/>
    </source>
</evidence>
<dbReference type="AlphaFoldDB" id="A0AAV5EV88"/>
<reference evidence="4" key="2">
    <citation type="submission" date="2021-12" db="EMBL/GenBank/DDBJ databases">
        <title>Resequencing data analysis of finger millet.</title>
        <authorList>
            <person name="Hatakeyama M."/>
            <person name="Aluri S."/>
            <person name="Balachadran M.T."/>
            <person name="Sivarajan S.R."/>
            <person name="Poveda L."/>
            <person name="Shimizu-Inatsugi R."/>
            <person name="Schlapbach R."/>
            <person name="Sreeman S.M."/>
            <person name="Shimizu K.K."/>
        </authorList>
    </citation>
    <scope>NUCLEOTIDE SEQUENCE</scope>
</reference>
<keyword evidence="2" id="KW-1015">Disulfide bond</keyword>
<dbReference type="EMBL" id="BQKI01000079">
    <property type="protein sequence ID" value="GJN26130.1"/>
    <property type="molecule type" value="Genomic_DNA"/>
</dbReference>
<dbReference type="InterPro" id="IPR013128">
    <property type="entry name" value="Peptidase_C1A"/>
</dbReference>
<dbReference type="SMART" id="SM00645">
    <property type="entry name" value="Pept_C1"/>
    <property type="match status" value="1"/>
</dbReference>
<dbReference type="InterPro" id="IPR000668">
    <property type="entry name" value="Peptidase_C1A_C"/>
</dbReference>
<dbReference type="Pfam" id="PF00112">
    <property type="entry name" value="Peptidase_C1"/>
    <property type="match status" value="1"/>
</dbReference>
<evidence type="ECO:0000256" key="2">
    <source>
        <dbReference type="ARBA" id="ARBA00023157"/>
    </source>
</evidence>
<comment type="similarity">
    <text evidence="1">Belongs to the peptidase C1 family.</text>
</comment>
<evidence type="ECO:0000256" key="1">
    <source>
        <dbReference type="ARBA" id="ARBA00008455"/>
    </source>
</evidence>
<evidence type="ECO:0000259" key="3">
    <source>
        <dbReference type="SMART" id="SM00645"/>
    </source>
</evidence>
<protein>
    <recommendedName>
        <fullName evidence="3">Peptidase C1A papain C-terminal domain-containing protein</fullName>
    </recommendedName>
</protein>
<dbReference type="GO" id="GO:0008234">
    <property type="term" value="F:cysteine-type peptidase activity"/>
    <property type="evidence" value="ECO:0007669"/>
    <property type="project" value="InterPro"/>
</dbReference>
<organism evidence="4 5">
    <name type="scientific">Eleusine coracana subsp. coracana</name>
    <dbReference type="NCBI Taxonomy" id="191504"/>
    <lineage>
        <taxon>Eukaryota</taxon>
        <taxon>Viridiplantae</taxon>
        <taxon>Streptophyta</taxon>
        <taxon>Embryophyta</taxon>
        <taxon>Tracheophyta</taxon>
        <taxon>Spermatophyta</taxon>
        <taxon>Magnoliopsida</taxon>
        <taxon>Liliopsida</taxon>
        <taxon>Poales</taxon>
        <taxon>Poaceae</taxon>
        <taxon>PACMAD clade</taxon>
        <taxon>Chloridoideae</taxon>
        <taxon>Cynodonteae</taxon>
        <taxon>Eleusininae</taxon>
        <taxon>Eleusine</taxon>
    </lineage>
</organism>
<dbReference type="CDD" id="cd02248">
    <property type="entry name" value="Peptidase_C1A"/>
    <property type="match status" value="1"/>
</dbReference>
<dbReference type="SUPFAM" id="SSF54001">
    <property type="entry name" value="Cysteine proteinases"/>
    <property type="match status" value="1"/>
</dbReference>
<reference evidence="4" key="1">
    <citation type="journal article" date="2018" name="DNA Res.">
        <title>Multiple hybrid de novo genome assembly of finger millet, an orphan allotetraploid crop.</title>
        <authorList>
            <person name="Hatakeyama M."/>
            <person name="Aluri S."/>
            <person name="Balachadran M.T."/>
            <person name="Sivarajan S.R."/>
            <person name="Patrignani A."/>
            <person name="Gruter S."/>
            <person name="Poveda L."/>
            <person name="Shimizu-Inatsugi R."/>
            <person name="Baeten J."/>
            <person name="Francoijs K.J."/>
            <person name="Nataraja K.N."/>
            <person name="Reddy Y.A.N."/>
            <person name="Phadnis S."/>
            <person name="Ravikumar R.L."/>
            <person name="Schlapbach R."/>
            <person name="Sreeman S.M."/>
            <person name="Shimizu K.K."/>
        </authorList>
    </citation>
    <scope>NUCLEOTIDE SEQUENCE</scope>
</reference>
<dbReference type="PANTHER" id="PTHR12411">
    <property type="entry name" value="CYSTEINE PROTEASE FAMILY C1-RELATED"/>
    <property type="match status" value="1"/>
</dbReference>
<dbReference type="InterPro" id="IPR025660">
    <property type="entry name" value="Pept_his_AS"/>
</dbReference>
<dbReference type="Gene3D" id="3.90.70.10">
    <property type="entry name" value="Cysteine proteinases"/>
    <property type="match status" value="1"/>
</dbReference>
<dbReference type="InterPro" id="IPR038765">
    <property type="entry name" value="Papain-like_cys_pep_sf"/>
</dbReference>
<keyword evidence="5" id="KW-1185">Reference proteome</keyword>
<dbReference type="GO" id="GO:0006508">
    <property type="term" value="P:proteolysis"/>
    <property type="evidence" value="ECO:0007669"/>
    <property type="project" value="InterPro"/>
</dbReference>
<evidence type="ECO:0000313" key="4">
    <source>
        <dbReference type="EMBL" id="GJN26130.1"/>
    </source>
</evidence>
<dbReference type="PROSITE" id="PS00639">
    <property type="entry name" value="THIOL_PROTEASE_HIS"/>
    <property type="match status" value="1"/>
</dbReference>
<feature type="domain" description="Peptidase C1A papain C-terminal" evidence="3">
    <location>
        <begin position="2"/>
        <end position="163"/>
    </location>
</feature>
<dbReference type="Proteomes" id="UP001054889">
    <property type="component" value="Unassembled WGS sequence"/>
</dbReference>